<dbReference type="CDD" id="cd17321">
    <property type="entry name" value="MFS_MMR_MDR_like"/>
    <property type="match status" value="1"/>
</dbReference>
<feature type="transmembrane region" description="Helical" evidence="7">
    <location>
        <begin position="342"/>
        <end position="363"/>
    </location>
</feature>
<keyword evidence="10" id="KW-1185">Reference proteome</keyword>
<evidence type="ECO:0000313" key="10">
    <source>
        <dbReference type="Proteomes" id="UP000295258"/>
    </source>
</evidence>
<dbReference type="InterPro" id="IPR020846">
    <property type="entry name" value="MFS_dom"/>
</dbReference>
<dbReference type="GO" id="GO:0022857">
    <property type="term" value="F:transmembrane transporter activity"/>
    <property type="evidence" value="ECO:0007669"/>
    <property type="project" value="InterPro"/>
</dbReference>
<keyword evidence="6 7" id="KW-0472">Membrane</keyword>
<evidence type="ECO:0000313" key="9">
    <source>
        <dbReference type="EMBL" id="TDC90668.1"/>
    </source>
</evidence>
<dbReference type="PANTHER" id="PTHR42718">
    <property type="entry name" value="MAJOR FACILITATOR SUPERFAMILY MULTIDRUG TRANSPORTER MFSC"/>
    <property type="match status" value="1"/>
</dbReference>
<feature type="transmembrane region" description="Helical" evidence="7">
    <location>
        <begin position="90"/>
        <end position="109"/>
    </location>
</feature>
<organism evidence="9 10">
    <name type="scientific">Nonomuraea deserti</name>
    <dbReference type="NCBI Taxonomy" id="1848322"/>
    <lineage>
        <taxon>Bacteria</taxon>
        <taxon>Bacillati</taxon>
        <taxon>Actinomycetota</taxon>
        <taxon>Actinomycetes</taxon>
        <taxon>Streptosporangiales</taxon>
        <taxon>Streptosporangiaceae</taxon>
        <taxon>Nonomuraea</taxon>
    </lineage>
</organism>
<sequence>MSTSNSTPTTLPGDARAGRREWTGLAVLALPTLLISLDTFVMLLALPHLSTSLGATSTQQLWIMDIYGFMVAGLLITMGGLGDRIGRRKLLLTGAAAFGLASLVAAYSPNPEMLIAARALLGIAGATLTPSTLALIMNMFRDPKQRAAAVGVWAGCFTAGAILGPLLGGIMLEHFWWGSVLLLGVPPMILLLVIGPRLLPEFRDPTAGRMDLPSVVLSLVATLSIIHGLKETAAHGWKMSALLALGFGLVMAVTFARRQSRLASPLLDLRLFAERAFSATLCGMLLYTMLSGGTMVFVAQYLQLSYGLSPLQTGMAMLPGMAAAIVSFQVAPLLARRIPTSRLFSGGLLVSAIGLLILTQTGTASGPTLLIVGFCLTSFGGGPLVGLGTNVVVGAAPPERAGSAAGLAQTGNECGYALGIAVLGSIGTLVYRLGMADDLPSGISPAAAEGARDTIAAATAAAGSLPDTAAAALLTVARAAFTDAFHTVALISATTLICAAAVLLIALRNLPRK</sequence>
<dbReference type="EMBL" id="SMKO01000216">
    <property type="protein sequence ID" value="TDC90668.1"/>
    <property type="molecule type" value="Genomic_DNA"/>
</dbReference>
<feature type="transmembrane region" description="Helical" evidence="7">
    <location>
        <begin position="314"/>
        <end position="335"/>
    </location>
</feature>
<evidence type="ECO:0000256" key="5">
    <source>
        <dbReference type="ARBA" id="ARBA00022989"/>
    </source>
</evidence>
<evidence type="ECO:0000256" key="4">
    <source>
        <dbReference type="ARBA" id="ARBA00022692"/>
    </source>
</evidence>
<gene>
    <name evidence="9" type="ORF">E1292_43425</name>
</gene>
<name>A0A4R4UFW6_9ACTN</name>
<feature type="transmembrane region" description="Helical" evidence="7">
    <location>
        <begin position="277"/>
        <end position="302"/>
    </location>
</feature>
<proteinExistence type="predicted"/>
<dbReference type="GO" id="GO:0005886">
    <property type="term" value="C:plasma membrane"/>
    <property type="evidence" value="ECO:0007669"/>
    <property type="project" value="UniProtKB-SubCell"/>
</dbReference>
<feature type="transmembrane region" description="Helical" evidence="7">
    <location>
        <begin position="211"/>
        <end position="229"/>
    </location>
</feature>
<evidence type="ECO:0000256" key="1">
    <source>
        <dbReference type="ARBA" id="ARBA00004651"/>
    </source>
</evidence>
<feature type="transmembrane region" description="Helical" evidence="7">
    <location>
        <begin position="235"/>
        <end position="256"/>
    </location>
</feature>
<comment type="caution">
    <text evidence="9">The sequence shown here is derived from an EMBL/GenBank/DDBJ whole genome shotgun (WGS) entry which is preliminary data.</text>
</comment>
<feature type="domain" description="Major facilitator superfamily (MFS) profile" evidence="8">
    <location>
        <begin position="24"/>
        <end position="510"/>
    </location>
</feature>
<evidence type="ECO:0000256" key="3">
    <source>
        <dbReference type="ARBA" id="ARBA00022475"/>
    </source>
</evidence>
<dbReference type="InterPro" id="IPR036259">
    <property type="entry name" value="MFS_trans_sf"/>
</dbReference>
<dbReference type="PROSITE" id="PS50850">
    <property type="entry name" value="MFS"/>
    <property type="match status" value="1"/>
</dbReference>
<dbReference type="SUPFAM" id="SSF103473">
    <property type="entry name" value="MFS general substrate transporter"/>
    <property type="match status" value="1"/>
</dbReference>
<dbReference type="Gene3D" id="1.20.1250.20">
    <property type="entry name" value="MFS general substrate transporter like domains"/>
    <property type="match status" value="1"/>
</dbReference>
<evidence type="ECO:0000259" key="8">
    <source>
        <dbReference type="PROSITE" id="PS50850"/>
    </source>
</evidence>
<comment type="subcellular location">
    <subcellularLocation>
        <location evidence="1">Cell membrane</location>
        <topology evidence="1">Multi-pass membrane protein</topology>
    </subcellularLocation>
</comment>
<dbReference type="AlphaFoldDB" id="A0A4R4UFW6"/>
<reference evidence="9 10" key="1">
    <citation type="submission" date="2019-03" db="EMBL/GenBank/DDBJ databases">
        <title>Draft genome sequences of novel Actinobacteria.</title>
        <authorList>
            <person name="Sahin N."/>
            <person name="Ay H."/>
            <person name="Saygin H."/>
        </authorList>
    </citation>
    <scope>NUCLEOTIDE SEQUENCE [LARGE SCALE GENOMIC DNA]</scope>
    <source>
        <strain evidence="9 10">KC310</strain>
    </source>
</reference>
<feature type="transmembrane region" description="Helical" evidence="7">
    <location>
        <begin position="414"/>
        <end position="434"/>
    </location>
</feature>
<feature type="transmembrane region" description="Helical" evidence="7">
    <location>
        <begin position="484"/>
        <end position="507"/>
    </location>
</feature>
<protein>
    <submittedName>
        <fullName evidence="9">MFS transporter</fullName>
    </submittedName>
</protein>
<keyword evidence="5 7" id="KW-1133">Transmembrane helix</keyword>
<keyword evidence="4 7" id="KW-0812">Transmembrane</keyword>
<dbReference type="Pfam" id="PF07690">
    <property type="entry name" value="MFS_1"/>
    <property type="match status" value="1"/>
</dbReference>
<feature type="transmembrane region" description="Helical" evidence="7">
    <location>
        <begin position="25"/>
        <end position="49"/>
    </location>
</feature>
<dbReference type="PANTHER" id="PTHR42718:SF47">
    <property type="entry name" value="METHYL VIOLOGEN RESISTANCE PROTEIN SMVA"/>
    <property type="match status" value="1"/>
</dbReference>
<keyword evidence="2" id="KW-0813">Transport</keyword>
<dbReference type="InterPro" id="IPR011701">
    <property type="entry name" value="MFS"/>
</dbReference>
<evidence type="ECO:0000256" key="7">
    <source>
        <dbReference type="SAM" id="Phobius"/>
    </source>
</evidence>
<dbReference type="RefSeq" id="WP_132605408.1">
    <property type="nucleotide sequence ID" value="NZ_SMKO01000216.1"/>
</dbReference>
<feature type="transmembrane region" description="Helical" evidence="7">
    <location>
        <begin position="176"/>
        <end position="199"/>
    </location>
</feature>
<evidence type="ECO:0000256" key="6">
    <source>
        <dbReference type="ARBA" id="ARBA00023136"/>
    </source>
</evidence>
<dbReference type="Proteomes" id="UP000295258">
    <property type="component" value="Unassembled WGS sequence"/>
</dbReference>
<evidence type="ECO:0000256" key="2">
    <source>
        <dbReference type="ARBA" id="ARBA00022448"/>
    </source>
</evidence>
<accession>A0A4R4UFW6</accession>
<feature type="transmembrane region" description="Helical" evidence="7">
    <location>
        <begin position="369"/>
        <end position="393"/>
    </location>
</feature>
<feature type="transmembrane region" description="Helical" evidence="7">
    <location>
        <begin position="61"/>
        <end position="78"/>
    </location>
</feature>
<feature type="transmembrane region" description="Helical" evidence="7">
    <location>
        <begin position="115"/>
        <end position="136"/>
    </location>
</feature>
<keyword evidence="3" id="KW-1003">Cell membrane</keyword>
<feature type="transmembrane region" description="Helical" evidence="7">
    <location>
        <begin position="148"/>
        <end position="170"/>
    </location>
</feature>